<dbReference type="InParanoid" id="A0A0C3AST6"/>
<evidence type="ECO:0000256" key="1">
    <source>
        <dbReference type="SAM" id="Phobius"/>
    </source>
</evidence>
<feature type="transmembrane region" description="Helical" evidence="1">
    <location>
        <begin position="12"/>
        <end position="35"/>
    </location>
</feature>
<keyword evidence="1" id="KW-1133">Transmembrane helix</keyword>
<gene>
    <name evidence="2" type="ORF">PILCRDRAFT_825763</name>
</gene>
<name>A0A0C3AST6_PILCF</name>
<dbReference type="AlphaFoldDB" id="A0A0C3AST6"/>
<dbReference type="OrthoDB" id="3214861at2759"/>
<accession>A0A0C3AST6</accession>
<organism evidence="2 3">
    <name type="scientific">Piloderma croceum (strain F 1598)</name>
    <dbReference type="NCBI Taxonomy" id="765440"/>
    <lineage>
        <taxon>Eukaryota</taxon>
        <taxon>Fungi</taxon>
        <taxon>Dikarya</taxon>
        <taxon>Basidiomycota</taxon>
        <taxon>Agaricomycotina</taxon>
        <taxon>Agaricomycetes</taxon>
        <taxon>Agaricomycetidae</taxon>
        <taxon>Atheliales</taxon>
        <taxon>Atheliaceae</taxon>
        <taxon>Piloderma</taxon>
    </lineage>
</organism>
<keyword evidence="3" id="KW-1185">Reference proteome</keyword>
<dbReference type="EMBL" id="KN833029">
    <property type="protein sequence ID" value="KIM77013.1"/>
    <property type="molecule type" value="Genomic_DNA"/>
</dbReference>
<evidence type="ECO:0000313" key="3">
    <source>
        <dbReference type="Proteomes" id="UP000054166"/>
    </source>
</evidence>
<proteinExistence type="predicted"/>
<keyword evidence="1" id="KW-0472">Membrane</keyword>
<dbReference type="HOGENOM" id="CLU_2850515_0_0_1"/>
<dbReference type="STRING" id="765440.A0A0C3AST6"/>
<sequence length="65" mass="7485">MGEIDETFGVLYLGTAIALIMFGITILQTYFYYLYYGHDGRKLKLLDRKVMSVWLLDTIHTAFSG</sequence>
<reference evidence="3" key="2">
    <citation type="submission" date="2015-01" db="EMBL/GenBank/DDBJ databases">
        <title>Evolutionary Origins and Diversification of the Mycorrhizal Mutualists.</title>
        <authorList>
            <consortium name="DOE Joint Genome Institute"/>
            <consortium name="Mycorrhizal Genomics Consortium"/>
            <person name="Kohler A."/>
            <person name="Kuo A."/>
            <person name="Nagy L.G."/>
            <person name="Floudas D."/>
            <person name="Copeland A."/>
            <person name="Barry K.W."/>
            <person name="Cichocki N."/>
            <person name="Veneault-Fourrey C."/>
            <person name="LaButti K."/>
            <person name="Lindquist E.A."/>
            <person name="Lipzen A."/>
            <person name="Lundell T."/>
            <person name="Morin E."/>
            <person name="Murat C."/>
            <person name="Riley R."/>
            <person name="Ohm R."/>
            <person name="Sun H."/>
            <person name="Tunlid A."/>
            <person name="Henrissat B."/>
            <person name="Grigoriev I.V."/>
            <person name="Hibbett D.S."/>
            <person name="Martin F."/>
        </authorList>
    </citation>
    <scope>NUCLEOTIDE SEQUENCE [LARGE SCALE GENOMIC DNA]</scope>
    <source>
        <strain evidence="3">F 1598</strain>
    </source>
</reference>
<keyword evidence="1" id="KW-0812">Transmembrane</keyword>
<evidence type="ECO:0000313" key="2">
    <source>
        <dbReference type="EMBL" id="KIM77013.1"/>
    </source>
</evidence>
<dbReference type="Proteomes" id="UP000054166">
    <property type="component" value="Unassembled WGS sequence"/>
</dbReference>
<protein>
    <submittedName>
        <fullName evidence="2">Uncharacterized protein</fullName>
    </submittedName>
</protein>
<reference evidence="2 3" key="1">
    <citation type="submission" date="2014-04" db="EMBL/GenBank/DDBJ databases">
        <authorList>
            <consortium name="DOE Joint Genome Institute"/>
            <person name="Kuo A."/>
            <person name="Tarkka M."/>
            <person name="Buscot F."/>
            <person name="Kohler A."/>
            <person name="Nagy L.G."/>
            <person name="Floudas D."/>
            <person name="Copeland A."/>
            <person name="Barry K.W."/>
            <person name="Cichocki N."/>
            <person name="Veneault-Fourrey C."/>
            <person name="LaButti K."/>
            <person name="Lindquist E.A."/>
            <person name="Lipzen A."/>
            <person name="Lundell T."/>
            <person name="Morin E."/>
            <person name="Murat C."/>
            <person name="Sun H."/>
            <person name="Tunlid A."/>
            <person name="Henrissat B."/>
            <person name="Grigoriev I.V."/>
            <person name="Hibbett D.S."/>
            <person name="Martin F."/>
            <person name="Nordberg H.P."/>
            <person name="Cantor M.N."/>
            <person name="Hua S.X."/>
        </authorList>
    </citation>
    <scope>NUCLEOTIDE SEQUENCE [LARGE SCALE GENOMIC DNA]</scope>
    <source>
        <strain evidence="2 3">F 1598</strain>
    </source>
</reference>